<dbReference type="AlphaFoldDB" id="A0A6J6E8D8"/>
<reference evidence="2" key="1">
    <citation type="submission" date="2020-05" db="EMBL/GenBank/DDBJ databases">
        <authorList>
            <person name="Chiriac C."/>
            <person name="Salcher M."/>
            <person name="Ghai R."/>
            <person name="Kavagutti S V."/>
        </authorList>
    </citation>
    <scope>NUCLEOTIDE SEQUENCE</scope>
</reference>
<evidence type="ECO:0000256" key="1">
    <source>
        <dbReference type="ARBA" id="ARBA00005254"/>
    </source>
</evidence>
<gene>
    <name evidence="2" type="ORF">UFOPK1689_00755</name>
</gene>
<dbReference type="PANTHER" id="PTHR43802:SF1">
    <property type="entry name" value="IP11341P-RELATED"/>
    <property type="match status" value="1"/>
</dbReference>
<protein>
    <submittedName>
        <fullName evidence="2">Unannotated protein</fullName>
    </submittedName>
</protein>
<evidence type="ECO:0000313" key="2">
    <source>
        <dbReference type="EMBL" id="CAB4572427.1"/>
    </source>
</evidence>
<dbReference type="SUPFAM" id="SSF52096">
    <property type="entry name" value="ClpP/crotonase"/>
    <property type="match status" value="1"/>
</dbReference>
<dbReference type="InterPro" id="IPR029045">
    <property type="entry name" value="ClpP/crotonase-like_dom_sf"/>
</dbReference>
<dbReference type="InterPro" id="IPR001753">
    <property type="entry name" value="Enoyl-CoA_hydra/iso"/>
</dbReference>
<comment type="similarity">
    <text evidence="1">Belongs to the enoyl-CoA hydratase/isomerase family.</text>
</comment>
<dbReference type="CDD" id="cd06558">
    <property type="entry name" value="crotonase-like"/>
    <property type="match status" value="1"/>
</dbReference>
<dbReference type="PANTHER" id="PTHR43802">
    <property type="entry name" value="ENOYL-COA HYDRATASE"/>
    <property type="match status" value="1"/>
</dbReference>
<organism evidence="2">
    <name type="scientific">freshwater metagenome</name>
    <dbReference type="NCBI Taxonomy" id="449393"/>
    <lineage>
        <taxon>unclassified sequences</taxon>
        <taxon>metagenomes</taxon>
        <taxon>ecological metagenomes</taxon>
    </lineage>
</organism>
<dbReference type="GO" id="GO:0003824">
    <property type="term" value="F:catalytic activity"/>
    <property type="evidence" value="ECO:0007669"/>
    <property type="project" value="InterPro"/>
</dbReference>
<dbReference type="Gene3D" id="3.90.226.10">
    <property type="entry name" value="2-enoyl-CoA Hydratase, Chain A, domain 1"/>
    <property type="match status" value="1"/>
</dbReference>
<dbReference type="Pfam" id="PF00378">
    <property type="entry name" value="ECH_1"/>
    <property type="match status" value="1"/>
</dbReference>
<name>A0A6J6E8D8_9ZZZZ</name>
<dbReference type="InterPro" id="IPR018376">
    <property type="entry name" value="Enoyl-CoA_hyd/isom_CS"/>
</dbReference>
<accession>A0A6J6E8D8</accession>
<dbReference type="PROSITE" id="PS00166">
    <property type="entry name" value="ENOYL_COA_HYDRATASE"/>
    <property type="match status" value="1"/>
</dbReference>
<dbReference type="EMBL" id="CAEZTN010000021">
    <property type="protein sequence ID" value="CAB4572427.1"/>
    <property type="molecule type" value="Genomic_DNA"/>
</dbReference>
<proteinExistence type="inferred from homology"/>
<sequence length="276" mass="30219">MKTIIVEQVGPTRWITLNRPDKLNAINYDMVNELRAELNSAAVDDNTKVLVLTANGRAFSSGYDLSELAEDEISGALRWHGILEDDVSLTMQLWSFPKPTIAAVHGWVLAGGCELAMACDMIIATDKAKFGEPEVKYGSGPATLLMPFIIGQKKTNELLFTGDTIDAEEALRIGLINKVVSEESLHNEVRALIKKIAPTPLSTLRLTKIGLIRAQEATGIRQAISANMDVSAILNGSDSPEQKEFDDIVRKEGLKQALAWRDARFEESLEAKGKGK</sequence>